<evidence type="ECO:0000313" key="2">
    <source>
        <dbReference type="Proteomes" id="UP000694558"/>
    </source>
</evidence>
<sequence>LVVGGCGPSLQDSGFGRPPPRHGLKLLAWYVQRCLDNNMASLCDPTRGEFGFHVFLNRGPSRLLPLIRDKRQYGYHTVGNLHARHAEDLPYEVKRYYNRSDPQSNMDRVLVRYNNNNRHIEQIYASAHYNATGTFIIGPDLVASLRRPTAFVCAEMW</sequence>
<dbReference type="Proteomes" id="UP000694558">
    <property type="component" value="Chromosome 1"/>
</dbReference>
<dbReference type="PANTHER" id="PTHR38706">
    <property type="entry name" value="SI:CH211-198C19.1-RELATED"/>
    <property type="match status" value="1"/>
</dbReference>
<name>A0A8D3AN88_SCOMX</name>
<dbReference type="AlphaFoldDB" id="A0A8D3AN88"/>
<dbReference type="GeneTree" id="ENSGT00940000169325"/>
<evidence type="ECO:0000313" key="1">
    <source>
        <dbReference type="Ensembl" id="ENSSMAP00000020862.2"/>
    </source>
</evidence>
<proteinExistence type="predicted"/>
<accession>A0A8D3AN88</accession>
<protein>
    <submittedName>
        <fullName evidence="1">Si:ch211-198c19.1</fullName>
    </submittedName>
</protein>
<dbReference type="PANTHER" id="PTHR38706:SF3">
    <property type="entry name" value="SI:CH211-198C19.1"/>
    <property type="match status" value="1"/>
</dbReference>
<reference evidence="1" key="2">
    <citation type="submission" date="2025-08" db="UniProtKB">
        <authorList>
            <consortium name="Ensembl"/>
        </authorList>
    </citation>
    <scope>IDENTIFICATION</scope>
</reference>
<reference evidence="1" key="1">
    <citation type="submission" date="2023-05" db="EMBL/GenBank/DDBJ databases">
        <title>High-quality long-read genome of Scophthalmus maximus.</title>
        <authorList>
            <person name="Lien S."/>
            <person name="Martinez P."/>
        </authorList>
    </citation>
    <scope>NUCLEOTIDE SEQUENCE [LARGE SCALE GENOMIC DNA]</scope>
</reference>
<dbReference type="Ensembl" id="ENSSMAT00000021114.2">
    <property type="protein sequence ID" value="ENSSMAP00000020862.2"/>
    <property type="gene ID" value="ENSSMAG00000012784.2"/>
</dbReference>
<organism evidence="1 2">
    <name type="scientific">Scophthalmus maximus</name>
    <name type="common">Turbot</name>
    <name type="synonym">Psetta maxima</name>
    <dbReference type="NCBI Taxonomy" id="52904"/>
    <lineage>
        <taxon>Eukaryota</taxon>
        <taxon>Metazoa</taxon>
        <taxon>Chordata</taxon>
        <taxon>Craniata</taxon>
        <taxon>Vertebrata</taxon>
        <taxon>Euteleostomi</taxon>
        <taxon>Actinopterygii</taxon>
        <taxon>Neopterygii</taxon>
        <taxon>Teleostei</taxon>
        <taxon>Neoteleostei</taxon>
        <taxon>Acanthomorphata</taxon>
        <taxon>Carangaria</taxon>
        <taxon>Pleuronectiformes</taxon>
        <taxon>Pleuronectoidei</taxon>
        <taxon>Scophthalmidae</taxon>
        <taxon>Scophthalmus</taxon>
    </lineage>
</organism>